<dbReference type="EMBL" id="QTQX01000004">
    <property type="protein sequence ID" value="RQT33466.1"/>
    <property type="molecule type" value="Genomic_DNA"/>
</dbReference>
<dbReference type="Proteomes" id="UP000269271">
    <property type="component" value="Unassembled WGS sequence"/>
</dbReference>
<comment type="caution">
    <text evidence="1">The sequence shown here is derived from an EMBL/GenBank/DDBJ whole genome shotgun (WGS) entry which is preliminary data.</text>
</comment>
<dbReference type="Pfam" id="PF13711">
    <property type="entry name" value="DUF4160"/>
    <property type="match status" value="1"/>
</dbReference>
<dbReference type="RefSeq" id="WP_124616848.1">
    <property type="nucleotide sequence ID" value="NZ_JAPQZI010000081.1"/>
</dbReference>
<protein>
    <submittedName>
        <fullName evidence="1">DUF4160 domain-containing protein</fullName>
    </submittedName>
</protein>
<name>A0A3N8RNF1_9BURK</name>
<evidence type="ECO:0000313" key="1">
    <source>
        <dbReference type="EMBL" id="RQT33466.1"/>
    </source>
</evidence>
<sequence length="138" mass="15725">MKVADYNGRRIAVLTRDEHCPPHVHVDGGTWSARFEFAFWHNGVHFMDVDPAHTTISSKDLRAIIKIIRANLPRARKCWWIMCQDICLTNKYWDHNTTSVVKPSGKKGLVRIAGGTYDDTQSLTTLQFDDLTTLGIQL</sequence>
<proteinExistence type="predicted"/>
<organism evidence="1 2">
    <name type="scientific">Burkholderia contaminans</name>
    <dbReference type="NCBI Taxonomy" id="488447"/>
    <lineage>
        <taxon>Bacteria</taxon>
        <taxon>Pseudomonadati</taxon>
        <taxon>Pseudomonadota</taxon>
        <taxon>Betaproteobacteria</taxon>
        <taxon>Burkholderiales</taxon>
        <taxon>Burkholderiaceae</taxon>
        <taxon>Burkholderia</taxon>
        <taxon>Burkholderia cepacia complex</taxon>
    </lineage>
</organism>
<dbReference type="AlphaFoldDB" id="A0A3N8RNF1"/>
<dbReference type="InterPro" id="IPR025427">
    <property type="entry name" value="DUF4160"/>
</dbReference>
<gene>
    <name evidence="1" type="ORF">DF037_07740</name>
</gene>
<accession>A0A3N8RNF1</accession>
<evidence type="ECO:0000313" key="2">
    <source>
        <dbReference type="Proteomes" id="UP000269271"/>
    </source>
</evidence>
<reference evidence="1 2" key="1">
    <citation type="submission" date="2018-08" db="EMBL/GenBank/DDBJ databases">
        <title>Comparative analysis of Burkholderia isolates from Puerto Rico.</title>
        <authorList>
            <person name="Hall C."/>
            <person name="Sahl J."/>
            <person name="Wagner D."/>
        </authorList>
    </citation>
    <scope>NUCLEOTIDE SEQUENCE [LARGE SCALE GENOMIC DNA]</scope>
    <source>
        <strain evidence="1 2">Bp9001</strain>
    </source>
</reference>